<evidence type="ECO:0000313" key="2">
    <source>
        <dbReference type="Proteomes" id="UP001558652"/>
    </source>
</evidence>
<dbReference type="AlphaFoldDB" id="A0ABD0Z4F6"/>
<proteinExistence type="predicted"/>
<comment type="caution">
    <text evidence="1">The sequence shown here is derived from an EMBL/GenBank/DDBJ whole genome shotgun (WGS) entry which is preliminary data.</text>
</comment>
<reference evidence="1 2" key="1">
    <citation type="submission" date="2024-07" db="EMBL/GenBank/DDBJ databases">
        <title>Chromosome-level genome assembly of the water stick insect Ranatra chinensis (Heteroptera: Nepidae).</title>
        <authorList>
            <person name="Liu X."/>
        </authorList>
    </citation>
    <scope>NUCLEOTIDE SEQUENCE [LARGE SCALE GENOMIC DNA]</scope>
    <source>
        <strain evidence="1">Cailab_2021Rc</strain>
        <tissue evidence="1">Muscle</tissue>
    </source>
</reference>
<keyword evidence="2" id="KW-1185">Reference proteome</keyword>
<organism evidence="1 2">
    <name type="scientific">Ranatra chinensis</name>
    <dbReference type="NCBI Taxonomy" id="642074"/>
    <lineage>
        <taxon>Eukaryota</taxon>
        <taxon>Metazoa</taxon>
        <taxon>Ecdysozoa</taxon>
        <taxon>Arthropoda</taxon>
        <taxon>Hexapoda</taxon>
        <taxon>Insecta</taxon>
        <taxon>Pterygota</taxon>
        <taxon>Neoptera</taxon>
        <taxon>Paraneoptera</taxon>
        <taxon>Hemiptera</taxon>
        <taxon>Heteroptera</taxon>
        <taxon>Panheteroptera</taxon>
        <taxon>Nepomorpha</taxon>
        <taxon>Nepidae</taxon>
        <taxon>Ranatrinae</taxon>
        <taxon>Ranatra</taxon>
    </lineage>
</organism>
<dbReference type="EMBL" id="JBFDAA010000008">
    <property type="protein sequence ID" value="KAL1130289.1"/>
    <property type="molecule type" value="Genomic_DNA"/>
</dbReference>
<accession>A0ABD0Z4F6</accession>
<gene>
    <name evidence="1" type="ORF">AAG570_013227</name>
</gene>
<dbReference type="Proteomes" id="UP001558652">
    <property type="component" value="Unassembled WGS sequence"/>
</dbReference>
<protein>
    <submittedName>
        <fullName evidence="1">Uncharacterized protein</fullName>
    </submittedName>
</protein>
<sequence length="175" mass="19508">MLEGAIFTGTPEVDDHWSHFCCYFMSGGEIAHFHRCDGDTPTVPHRYLVEKEFLRHLQRGVRKLRVGQLLPGCKDGCMAIAGPRRCRHGKWVSRGDVVAAAVTPVAMSTAKVQRYHVDGSETIGRWKLEYIFLNDVSGVCRSSGVSKKNVRDPGPSSVLANVMMSNVTSLHHHHR</sequence>
<evidence type="ECO:0000313" key="1">
    <source>
        <dbReference type="EMBL" id="KAL1130289.1"/>
    </source>
</evidence>
<name>A0ABD0Z4F6_9HEMI</name>